<gene>
    <name evidence="2" type="ORF">JCM15548_14720</name>
</gene>
<evidence type="ECO:0000256" key="1">
    <source>
        <dbReference type="SAM" id="MobiDB-lite"/>
    </source>
</evidence>
<dbReference type="OrthoDB" id="982859at2"/>
<evidence type="ECO:0000313" key="3">
    <source>
        <dbReference type="Proteomes" id="UP000032900"/>
    </source>
</evidence>
<dbReference type="AlphaFoldDB" id="A0A0E9LSQ1"/>
<name>A0A0E9LSQ1_9BACT</name>
<comment type="caution">
    <text evidence="2">The sequence shown here is derived from an EMBL/GenBank/DDBJ whole genome shotgun (WGS) entry which is preliminary data.</text>
</comment>
<organism evidence="2 3">
    <name type="scientific">Geofilum rubicundum JCM 15548</name>
    <dbReference type="NCBI Taxonomy" id="1236989"/>
    <lineage>
        <taxon>Bacteria</taxon>
        <taxon>Pseudomonadati</taxon>
        <taxon>Bacteroidota</taxon>
        <taxon>Bacteroidia</taxon>
        <taxon>Marinilabiliales</taxon>
        <taxon>Marinilabiliaceae</taxon>
        <taxon>Geofilum</taxon>
    </lineage>
</organism>
<reference evidence="2 3" key="1">
    <citation type="journal article" date="2015" name="Microbes Environ.">
        <title>Distribution and evolution of nitrogen fixation genes in the phylum bacteroidetes.</title>
        <authorList>
            <person name="Inoue J."/>
            <person name="Oshima K."/>
            <person name="Suda W."/>
            <person name="Sakamoto M."/>
            <person name="Iino T."/>
            <person name="Noda S."/>
            <person name="Hongoh Y."/>
            <person name="Hattori M."/>
            <person name="Ohkuma M."/>
        </authorList>
    </citation>
    <scope>NUCLEOTIDE SEQUENCE [LARGE SCALE GENOMIC DNA]</scope>
    <source>
        <strain evidence="2">JCM 15548</strain>
    </source>
</reference>
<dbReference type="RefSeq" id="WP_157483028.1">
    <property type="nucleotide sequence ID" value="NZ_BAZW01000120.1"/>
</dbReference>
<keyword evidence="3" id="KW-1185">Reference proteome</keyword>
<protein>
    <recommendedName>
        <fullName evidence="4">Outer membrane protein beta-barrel domain-containing protein</fullName>
    </recommendedName>
</protein>
<proteinExistence type="predicted"/>
<accession>A0A0E9LSQ1</accession>
<dbReference type="EMBL" id="BAZW01000120">
    <property type="protein sequence ID" value="GAO27860.1"/>
    <property type="molecule type" value="Genomic_DNA"/>
</dbReference>
<evidence type="ECO:0000313" key="2">
    <source>
        <dbReference type="EMBL" id="GAO27860.1"/>
    </source>
</evidence>
<dbReference type="Proteomes" id="UP000032900">
    <property type="component" value="Unassembled WGS sequence"/>
</dbReference>
<sequence>MKKFTLFSLMAVLTFHSALSQTRRVREKVSEDKRSSSSLDGYHAYSSDASASESDSESSYLAVMLIEGLVYGIGYAGYGIYKGFWNGQQAVLQHRDLRPELVSLQISAVGGFDYQSNTFLASPAIRGNYGIFASDLRYINMSDVTGRLHSVDWQVLMLRLPIQSFKLEYGLGFSHFISPSKTYFVQSLGFDLGFLQNRAALQGQYRWSQKTSVGRYRQEYALDFDAEVARRGNLRFCPFVGYVHYQYFQEIPFDFIRLGMKIKLF</sequence>
<evidence type="ECO:0008006" key="4">
    <source>
        <dbReference type="Google" id="ProtNLM"/>
    </source>
</evidence>
<feature type="region of interest" description="Disordered" evidence="1">
    <location>
        <begin position="29"/>
        <end position="52"/>
    </location>
</feature>